<dbReference type="InterPro" id="IPR050356">
    <property type="entry name" value="SulA_CellDiv_inhibitor"/>
</dbReference>
<comment type="caution">
    <text evidence="4">The sequence shown here is derived from an EMBL/GenBank/DDBJ whole genome shotgun (WGS) entry which is preliminary data.</text>
</comment>
<dbReference type="InterPro" id="IPR043502">
    <property type="entry name" value="DNA/RNA_pol_sf"/>
</dbReference>
<name>A0ABU4H0K9_9MICO</name>
<dbReference type="PANTHER" id="PTHR35369:SF2">
    <property type="entry name" value="BLR3025 PROTEIN"/>
    <property type="match status" value="1"/>
</dbReference>
<reference evidence="4 5" key="1">
    <citation type="submission" date="2023-11" db="EMBL/GenBank/DDBJ databases">
        <title>Draft genome sequence of Microbacterium arthrosphaerae JCM 30492.</title>
        <authorList>
            <person name="Zhang G."/>
            <person name="Ding Y."/>
        </authorList>
    </citation>
    <scope>NUCLEOTIDE SEQUENCE [LARGE SCALE GENOMIC DNA]</scope>
    <source>
        <strain evidence="4 5">JCM 30492</strain>
    </source>
</reference>
<sequence>MPRATSLRRPSGCVPSRRCTATTVPRPSRSRSGRWGDMTPGTPVRSLVLWFPDWPITALERETGPAAGEHAGGAAGERTGAAAGERPGSAARERPGSRPDAVGAGQDTAGWRPDAAGAGQDATGAGQPTPGPGRHTAGALAPGSAAGRGRRHPIAIVERNLVVACSASARAEGVRRGQRRRDAQARCPGLRLVDADAARDHRAFAPVVSLIEDRAPGVQLVRPGLCALGARGPARYYGGETEAARMLLGALRDAGLHGVRAGIADGPFTAEQAARGGTTADEPVFVVPAGGAAGFLAPLSVAVLDASAMVGGGATAPKETADLVGLLARLGVQTLGGFAGMAPDRVRERFGERGVRLHALAAGRDSQPVQPRTPPPELEREVAFEPPLEIADQVAFAMRVTADDFVAGLGAIDLVCTELRVELVGDRGERSERVWLHPGSFDAAAVVDRVRWQLAEDVGAGDAAGGGLRSGVALVRISPEAVEAASHHAPALFGGGPEERVHHALSRVQAMLGHRGVLTPAIGGGRWLAERQVLVPWGDRDERDRQTKGGGGLAAQRARPWPGSLPDPLPTTVFADPVPVDVRALGGELVDIDERGSVSAVPAFFIESGRRRAIEAWAGPWPVIERGWDAARSRRAHRFQVVDAEGAAWLLVCDGDAWTAEATYD</sequence>
<feature type="region of interest" description="Disordered" evidence="2">
    <location>
        <begin position="1"/>
        <end position="43"/>
    </location>
</feature>
<feature type="domain" description="UmuC" evidence="3">
    <location>
        <begin position="153"/>
        <end position="193"/>
    </location>
</feature>
<dbReference type="InterPro" id="IPR001126">
    <property type="entry name" value="UmuC"/>
</dbReference>
<proteinExistence type="predicted"/>
<evidence type="ECO:0000256" key="2">
    <source>
        <dbReference type="SAM" id="MobiDB-lite"/>
    </source>
</evidence>
<organism evidence="4 5">
    <name type="scientific">Microbacterium arthrosphaerae</name>
    <dbReference type="NCBI Taxonomy" id="792652"/>
    <lineage>
        <taxon>Bacteria</taxon>
        <taxon>Bacillati</taxon>
        <taxon>Actinomycetota</taxon>
        <taxon>Actinomycetes</taxon>
        <taxon>Micrococcales</taxon>
        <taxon>Microbacteriaceae</taxon>
        <taxon>Microbacterium</taxon>
    </lineage>
</organism>
<dbReference type="Pfam" id="PF00817">
    <property type="entry name" value="IMS"/>
    <property type="match status" value="1"/>
</dbReference>
<dbReference type="CDD" id="cd03468">
    <property type="entry name" value="PolY_like"/>
    <property type="match status" value="1"/>
</dbReference>
<dbReference type="PANTHER" id="PTHR35369">
    <property type="entry name" value="BLR3025 PROTEIN-RELATED"/>
    <property type="match status" value="1"/>
</dbReference>
<evidence type="ECO:0000259" key="3">
    <source>
        <dbReference type="PROSITE" id="PS50173"/>
    </source>
</evidence>
<dbReference type="Proteomes" id="UP001283109">
    <property type="component" value="Unassembled WGS sequence"/>
</dbReference>
<evidence type="ECO:0000313" key="4">
    <source>
        <dbReference type="EMBL" id="MDW4571429.1"/>
    </source>
</evidence>
<feature type="region of interest" description="Disordered" evidence="2">
    <location>
        <begin position="66"/>
        <end position="149"/>
    </location>
</feature>
<dbReference type="SUPFAM" id="SSF56672">
    <property type="entry name" value="DNA/RNA polymerases"/>
    <property type="match status" value="1"/>
</dbReference>
<feature type="compositionally biased region" description="Low complexity" evidence="2">
    <location>
        <begin position="113"/>
        <end position="128"/>
    </location>
</feature>
<feature type="region of interest" description="Disordered" evidence="2">
    <location>
        <begin position="541"/>
        <end position="562"/>
    </location>
</feature>
<keyword evidence="1" id="KW-0227">DNA damage</keyword>
<evidence type="ECO:0000256" key="1">
    <source>
        <dbReference type="ARBA" id="ARBA00022763"/>
    </source>
</evidence>
<evidence type="ECO:0000313" key="5">
    <source>
        <dbReference type="Proteomes" id="UP001283109"/>
    </source>
</evidence>
<feature type="compositionally biased region" description="Low complexity" evidence="2">
    <location>
        <begin position="76"/>
        <end position="88"/>
    </location>
</feature>
<gene>
    <name evidence="4" type="ORF">R8Z58_01405</name>
</gene>
<accession>A0ABU4H0K9</accession>
<protein>
    <submittedName>
        <fullName evidence="4">DNA polymerase Y family protein</fullName>
    </submittedName>
</protein>
<dbReference type="Gene3D" id="3.40.1170.60">
    <property type="match status" value="1"/>
</dbReference>
<dbReference type="EMBL" id="JAWQEV010000001">
    <property type="protein sequence ID" value="MDW4571429.1"/>
    <property type="molecule type" value="Genomic_DNA"/>
</dbReference>
<keyword evidence="5" id="KW-1185">Reference proteome</keyword>
<dbReference type="PROSITE" id="PS50173">
    <property type="entry name" value="UMUC"/>
    <property type="match status" value="1"/>
</dbReference>